<evidence type="ECO:0000313" key="4">
    <source>
        <dbReference type="Proteomes" id="UP000597444"/>
    </source>
</evidence>
<sequence length="102" mass="11403">MSFDDKTLKCRECGNDFVFTAGEQEFYQQKGLMNQPGRCPSCRAARRASAGATGSRSERAPREMHTVICAECGTETQVPFLPKNDRPVYCSPCYDKVRVARS</sequence>
<dbReference type="AlphaFoldDB" id="A0A8J3IME1"/>
<accession>A0A8J3IME1</accession>
<reference evidence="3" key="1">
    <citation type="submission" date="2020-10" db="EMBL/GenBank/DDBJ databases">
        <title>Taxonomic study of unclassified bacteria belonging to the class Ktedonobacteria.</title>
        <authorList>
            <person name="Yabe S."/>
            <person name="Wang C.M."/>
            <person name="Zheng Y."/>
            <person name="Sakai Y."/>
            <person name="Cavaletti L."/>
            <person name="Monciardini P."/>
            <person name="Donadio S."/>
        </authorList>
    </citation>
    <scope>NUCLEOTIDE SEQUENCE</scope>
    <source>
        <strain evidence="3">ID150040</strain>
    </source>
</reference>
<dbReference type="Proteomes" id="UP000597444">
    <property type="component" value="Unassembled WGS sequence"/>
</dbReference>
<dbReference type="Pfam" id="PF23477">
    <property type="entry name" value="zf_Tbcl_2"/>
    <property type="match status" value="1"/>
</dbReference>
<dbReference type="EMBL" id="BNJK01000001">
    <property type="protein sequence ID" value="GHO92866.1"/>
    <property type="molecule type" value="Genomic_DNA"/>
</dbReference>
<feature type="domain" description="CxxC-x17-CxxC" evidence="2">
    <location>
        <begin position="62"/>
        <end position="97"/>
    </location>
</feature>
<dbReference type="RefSeq" id="WP_220203678.1">
    <property type="nucleotide sequence ID" value="NZ_BNJK01000001.1"/>
</dbReference>
<dbReference type="InterPro" id="IPR026363">
    <property type="entry name" value="CxxC-x17-CxxC_dom"/>
</dbReference>
<dbReference type="InterPro" id="IPR025306">
    <property type="entry name" value="Zn-bnd_dom_prob"/>
</dbReference>
<evidence type="ECO:0000313" key="3">
    <source>
        <dbReference type="EMBL" id="GHO92866.1"/>
    </source>
</evidence>
<protein>
    <submittedName>
        <fullName evidence="3">Zinc-binding protein</fullName>
    </submittedName>
</protein>
<dbReference type="NCBIfam" id="TIGR04272">
    <property type="entry name" value="cxxc_cxxc_Mbark"/>
    <property type="match status" value="1"/>
</dbReference>
<evidence type="ECO:0000259" key="2">
    <source>
        <dbReference type="Pfam" id="PF23477"/>
    </source>
</evidence>
<name>A0A8J3IME1_9CHLR</name>
<gene>
    <name evidence="3" type="ORF">KSF_029140</name>
</gene>
<keyword evidence="4" id="KW-1185">Reference proteome</keyword>
<evidence type="ECO:0000259" key="1">
    <source>
        <dbReference type="Pfam" id="PF13451"/>
    </source>
</evidence>
<feature type="domain" description="Probable zinc-binding" evidence="1">
    <location>
        <begin position="5"/>
        <end position="49"/>
    </location>
</feature>
<dbReference type="Pfam" id="PF13451">
    <property type="entry name" value="zf_Tbcl"/>
    <property type="match status" value="1"/>
</dbReference>
<comment type="caution">
    <text evidence="3">The sequence shown here is derived from an EMBL/GenBank/DDBJ whole genome shotgun (WGS) entry which is preliminary data.</text>
</comment>
<proteinExistence type="predicted"/>
<organism evidence="3 4">
    <name type="scientific">Reticulibacter mediterranei</name>
    <dbReference type="NCBI Taxonomy" id="2778369"/>
    <lineage>
        <taxon>Bacteria</taxon>
        <taxon>Bacillati</taxon>
        <taxon>Chloroflexota</taxon>
        <taxon>Ktedonobacteria</taxon>
        <taxon>Ktedonobacterales</taxon>
        <taxon>Reticulibacteraceae</taxon>
        <taxon>Reticulibacter</taxon>
    </lineage>
</organism>